<accession>A0A759JXX0</accession>
<evidence type="ECO:0000256" key="4">
    <source>
        <dbReference type="ARBA" id="ARBA00023004"/>
    </source>
</evidence>
<keyword evidence="2" id="KW-0949">S-adenosyl-L-methionine</keyword>
<evidence type="ECO:0000256" key="1">
    <source>
        <dbReference type="ARBA" id="ARBA00001966"/>
    </source>
</evidence>
<comment type="caution">
    <text evidence="7">The sequence shown here is derived from an EMBL/GenBank/DDBJ whole genome shotgun (WGS) entry which is preliminary data.</text>
</comment>
<dbReference type="SFLD" id="SFLDS00029">
    <property type="entry name" value="Radical_SAM"/>
    <property type="match status" value="1"/>
</dbReference>
<keyword evidence="4" id="KW-0408">Iron</keyword>
<protein>
    <submittedName>
        <fullName evidence="7">Radical SAM protein</fullName>
    </submittedName>
</protein>
<evidence type="ECO:0000313" key="7">
    <source>
        <dbReference type="EMBL" id="HAG1880142.1"/>
    </source>
</evidence>
<dbReference type="PROSITE" id="PS51918">
    <property type="entry name" value="RADICAL_SAM"/>
    <property type="match status" value="1"/>
</dbReference>
<proteinExistence type="predicted"/>
<evidence type="ECO:0000259" key="6">
    <source>
        <dbReference type="PROSITE" id="PS51918"/>
    </source>
</evidence>
<organism evidence="7">
    <name type="scientific">Salmonella enterica</name>
    <name type="common">Salmonella choleraesuis</name>
    <dbReference type="NCBI Taxonomy" id="28901"/>
    <lineage>
        <taxon>Bacteria</taxon>
        <taxon>Pseudomonadati</taxon>
        <taxon>Pseudomonadota</taxon>
        <taxon>Gammaproteobacteria</taxon>
        <taxon>Enterobacterales</taxon>
        <taxon>Enterobacteriaceae</taxon>
        <taxon>Salmonella</taxon>
    </lineage>
</organism>
<dbReference type="PANTHER" id="PTHR11228">
    <property type="entry name" value="RADICAL SAM DOMAIN PROTEIN"/>
    <property type="match status" value="1"/>
</dbReference>
<dbReference type="Pfam" id="PF04055">
    <property type="entry name" value="Radical_SAM"/>
    <property type="match status" value="1"/>
</dbReference>
<dbReference type="GO" id="GO:0051536">
    <property type="term" value="F:iron-sulfur cluster binding"/>
    <property type="evidence" value="ECO:0007669"/>
    <property type="project" value="UniProtKB-KW"/>
</dbReference>
<reference evidence="7" key="2">
    <citation type="submission" date="2020-02" db="EMBL/GenBank/DDBJ databases">
        <authorList>
            <consortium name="NCBI Pathogen Detection Project"/>
        </authorList>
    </citation>
    <scope>NUCLEOTIDE SEQUENCE</scope>
    <source>
        <strain evidence="8">MA.CK_98/00010293</strain>
        <strain evidence="7">MA.CK_98/00011463</strain>
    </source>
</reference>
<dbReference type="EMBL" id="DAAXOF010000003">
    <property type="protein sequence ID" value="HAG1880142.1"/>
    <property type="molecule type" value="Genomic_DNA"/>
</dbReference>
<evidence type="ECO:0000256" key="5">
    <source>
        <dbReference type="ARBA" id="ARBA00023014"/>
    </source>
</evidence>
<reference evidence="7" key="1">
    <citation type="journal article" date="2018" name="Genome Biol.">
        <title>SKESA: strategic k-mer extension for scrupulous assemblies.</title>
        <authorList>
            <person name="Souvorov A."/>
            <person name="Agarwala R."/>
            <person name="Lipman D.J."/>
        </authorList>
    </citation>
    <scope>NUCLEOTIDE SEQUENCE</scope>
    <source>
        <strain evidence="8">MA.CK_98/00010293</strain>
        <strain evidence="7">MA.CK_98/00011463</strain>
    </source>
</reference>
<keyword evidence="3" id="KW-0479">Metal-binding</keyword>
<keyword evidence="5" id="KW-0411">Iron-sulfur</keyword>
<dbReference type="InterPro" id="IPR058240">
    <property type="entry name" value="rSAM_sf"/>
</dbReference>
<dbReference type="SUPFAM" id="SSF102114">
    <property type="entry name" value="Radical SAM enzymes"/>
    <property type="match status" value="1"/>
</dbReference>
<dbReference type="SFLD" id="SFLDG01067">
    <property type="entry name" value="SPASM/twitch_domain_containing"/>
    <property type="match status" value="1"/>
</dbReference>
<evidence type="ECO:0000256" key="3">
    <source>
        <dbReference type="ARBA" id="ARBA00022723"/>
    </source>
</evidence>
<dbReference type="EMBL" id="DAAYQT010000004">
    <property type="protein sequence ID" value="HAG5356286.1"/>
    <property type="molecule type" value="Genomic_DNA"/>
</dbReference>
<dbReference type="GO" id="GO:0003824">
    <property type="term" value="F:catalytic activity"/>
    <property type="evidence" value="ECO:0007669"/>
    <property type="project" value="InterPro"/>
</dbReference>
<dbReference type="InterPro" id="IPR007197">
    <property type="entry name" value="rSAM"/>
</dbReference>
<feature type="domain" description="Radical SAM core" evidence="6">
    <location>
        <begin position="19"/>
        <end position="228"/>
    </location>
</feature>
<name>A0A759JXX0_SALER</name>
<dbReference type="CDD" id="cd21109">
    <property type="entry name" value="SPASM"/>
    <property type="match status" value="1"/>
</dbReference>
<dbReference type="PANTHER" id="PTHR11228:SF7">
    <property type="entry name" value="PQQA PEPTIDE CYCLASE"/>
    <property type="match status" value="1"/>
</dbReference>
<dbReference type="CDD" id="cd01335">
    <property type="entry name" value="Radical_SAM"/>
    <property type="match status" value="1"/>
</dbReference>
<dbReference type="InterPro" id="IPR050377">
    <property type="entry name" value="Radical_SAM_PqqE_MftC-like"/>
</dbReference>
<gene>
    <name evidence="8" type="ORF">G8O64_001860</name>
    <name evidence="7" type="ORF">G8V93_001575</name>
</gene>
<evidence type="ECO:0000256" key="2">
    <source>
        <dbReference type="ARBA" id="ARBA00022691"/>
    </source>
</evidence>
<dbReference type="AlphaFoldDB" id="A0A759JXX0"/>
<dbReference type="GO" id="GO:0046872">
    <property type="term" value="F:metal ion binding"/>
    <property type="evidence" value="ECO:0007669"/>
    <property type="project" value="UniProtKB-KW"/>
</dbReference>
<dbReference type="Gene3D" id="3.20.20.70">
    <property type="entry name" value="Aldolase class I"/>
    <property type="match status" value="1"/>
</dbReference>
<evidence type="ECO:0000313" key="8">
    <source>
        <dbReference type="EMBL" id="HAG5356286.1"/>
    </source>
</evidence>
<comment type="cofactor">
    <cofactor evidence="1">
        <name>[4Fe-4S] cluster</name>
        <dbReference type="ChEBI" id="CHEBI:49883"/>
    </cofactor>
</comment>
<dbReference type="InterPro" id="IPR013785">
    <property type="entry name" value="Aldolase_TIM"/>
</dbReference>
<sequence>MDVLKGMPNFFNLKNKTRLGRRSLDFLMLNVPPVCNYDCEKCFTSATKKNPEKFLRTKEVKNLIDAAEQKGIQCVCLLGEGEPLLFIDKMTKEVNYKEIIKYINSKNIITLIATNGLLLNKKNVDFLYENNVSIAISLDTLEKNEYKKIYRGAANLNKVMKNIEYARKIYSKDIEKRDANIIKRLCIHMTVTSNNYMNIPKMIELCGDDIYFDCEHIAQVGVANENPEIYREYQSCIEACNNAKKAMVRTYVPEISGDACCYLYYGFAVTHDGEVLVDTHALDTKYSIGNVRNENFDYLLNKARKMRDMYFKKYDCHYCIIRSEKYEAFLKEQIKIPFTAL</sequence>